<protein>
    <submittedName>
        <fullName evidence="1">Uncharacterized protein</fullName>
    </submittedName>
</protein>
<dbReference type="EMBL" id="CACVBM020001202">
    <property type="protein sequence ID" value="CAA7038968.1"/>
    <property type="molecule type" value="Genomic_DNA"/>
</dbReference>
<proteinExistence type="predicted"/>
<dbReference type="AlphaFoldDB" id="A0A6D2J748"/>
<sequence length="121" mass="13986">MHKALLQRKTHKTQNETSKHQIILRNPSTQRPYLASWADAIKSHLTYIQGKKTKVVSICSEYRMHNAEITLRYTQPLMTSLMSLRVVGSICPVSTLSTRSIRSHLKELEIMDNLPHYCPVR</sequence>
<dbReference type="Proteomes" id="UP000467841">
    <property type="component" value="Unassembled WGS sequence"/>
</dbReference>
<name>A0A6D2J748_9BRAS</name>
<evidence type="ECO:0000313" key="2">
    <source>
        <dbReference type="Proteomes" id="UP000467841"/>
    </source>
</evidence>
<organism evidence="1 2">
    <name type="scientific">Microthlaspi erraticum</name>
    <dbReference type="NCBI Taxonomy" id="1685480"/>
    <lineage>
        <taxon>Eukaryota</taxon>
        <taxon>Viridiplantae</taxon>
        <taxon>Streptophyta</taxon>
        <taxon>Embryophyta</taxon>
        <taxon>Tracheophyta</taxon>
        <taxon>Spermatophyta</taxon>
        <taxon>Magnoliopsida</taxon>
        <taxon>eudicotyledons</taxon>
        <taxon>Gunneridae</taxon>
        <taxon>Pentapetalae</taxon>
        <taxon>rosids</taxon>
        <taxon>malvids</taxon>
        <taxon>Brassicales</taxon>
        <taxon>Brassicaceae</taxon>
        <taxon>Coluteocarpeae</taxon>
        <taxon>Microthlaspi</taxon>
    </lineage>
</organism>
<reference evidence="1" key="1">
    <citation type="submission" date="2020-01" db="EMBL/GenBank/DDBJ databases">
        <authorList>
            <person name="Mishra B."/>
        </authorList>
    </citation>
    <scope>NUCLEOTIDE SEQUENCE [LARGE SCALE GENOMIC DNA]</scope>
</reference>
<keyword evidence="2" id="KW-1185">Reference proteome</keyword>
<accession>A0A6D2J748</accession>
<evidence type="ECO:0000313" key="1">
    <source>
        <dbReference type="EMBL" id="CAA7038968.1"/>
    </source>
</evidence>
<comment type="caution">
    <text evidence="1">The sequence shown here is derived from an EMBL/GenBank/DDBJ whole genome shotgun (WGS) entry which is preliminary data.</text>
</comment>
<gene>
    <name evidence="1" type="ORF">MERR_LOCUS26203</name>
</gene>